<accession>A0ACC1CSH7</accession>
<reference evidence="1 2" key="1">
    <citation type="journal article" date="2021" name="Front. Genet.">
        <title>Chromosome-Level Genome Assembly Reveals Significant Gene Expansion in the Toll and IMD Signaling Pathways of Dendrolimus kikuchii.</title>
        <authorList>
            <person name="Zhou J."/>
            <person name="Wu P."/>
            <person name="Xiong Z."/>
            <person name="Liu N."/>
            <person name="Zhao N."/>
            <person name="Ji M."/>
            <person name="Qiu Y."/>
            <person name="Yang B."/>
        </authorList>
    </citation>
    <scope>NUCLEOTIDE SEQUENCE [LARGE SCALE GENOMIC DNA]</scope>
    <source>
        <strain evidence="1">Ann1</strain>
    </source>
</reference>
<gene>
    <name evidence="1" type="ORF">K1T71_009731</name>
</gene>
<evidence type="ECO:0000313" key="1">
    <source>
        <dbReference type="EMBL" id="KAJ0174623.1"/>
    </source>
</evidence>
<dbReference type="Proteomes" id="UP000824533">
    <property type="component" value="Linkage Group LG17"/>
</dbReference>
<name>A0ACC1CSH7_9NEOP</name>
<protein>
    <submittedName>
        <fullName evidence="1">Uncharacterized protein</fullName>
    </submittedName>
</protein>
<proteinExistence type="predicted"/>
<evidence type="ECO:0000313" key="2">
    <source>
        <dbReference type="Proteomes" id="UP000824533"/>
    </source>
</evidence>
<organism evidence="1 2">
    <name type="scientific">Dendrolimus kikuchii</name>
    <dbReference type="NCBI Taxonomy" id="765133"/>
    <lineage>
        <taxon>Eukaryota</taxon>
        <taxon>Metazoa</taxon>
        <taxon>Ecdysozoa</taxon>
        <taxon>Arthropoda</taxon>
        <taxon>Hexapoda</taxon>
        <taxon>Insecta</taxon>
        <taxon>Pterygota</taxon>
        <taxon>Neoptera</taxon>
        <taxon>Endopterygota</taxon>
        <taxon>Lepidoptera</taxon>
        <taxon>Glossata</taxon>
        <taxon>Ditrysia</taxon>
        <taxon>Bombycoidea</taxon>
        <taxon>Lasiocampidae</taxon>
        <taxon>Dendrolimus</taxon>
    </lineage>
</organism>
<dbReference type="EMBL" id="CM034403">
    <property type="protein sequence ID" value="KAJ0174623.1"/>
    <property type="molecule type" value="Genomic_DNA"/>
</dbReference>
<keyword evidence="2" id="KW-1185">Reference proteome</keyword>
<sequence>MFNISLSGNKTFYEVWHQEGDRYTLAAQLEDFMQILNIKAACHQLPNYSKSLMIPVRWFHCLLMIPICGASQFDNGGDKNGLTDLSDIVAERLEAINGTPNFRLIKPDKSTQWFPEREKKLDSCVRRATCEPLNRTCLGSKLPYDKTSVHLTFYDSQQQIQTQLELYRELINVPSCWAVIQPLLCATFMPKCETILGHDMVYLPSYEMCKITMEPCAIVYNTSYFPSFLKCNTTLFPSMCDNAVREIKFNTTGKCLPPLVHTNKPIHVYEGISGCGLPCRDPLYTEDEHQQIHRLVAWGAGVCLALNLLTVATFLIDWRSANKYPALVIFYINVCFAVASMGWLVQFGVGSRDDIVCSKDGTRRQGEPSAEENLSCVVVFVLVYYFMMAACVWFVIFTYAWHMSFRALGKIQDRIDKKAAYFHLVAWSLPLVLTIATMAFGEVDGSSVTGVCFVGYVNHPMRAALLLAPLALVLVLGGYFLLRGVFSLIAVRVSSKDVISPRAANKIRQTITRCSITAALVAVFICVTFTCHIYEFQNAELWKEAFKKNIICRLEALRSSDKVCEVGLRPSVSVVQLRLLCVFLGGALMASWTWTSAAASAWRRYIARKCGCSVEAEVTRRARKHELIARAYRRRGEFAARGRLSISLGGSRQDPVGLCIDHTSPIDYPDDAKHESGELSSSWAANLPRFVHRRDALVLPAHTHHSLSSTPDRRNSQDSQISISLRHVSVESRRNSLDSQLSVKIAEMKTKVGRRRTKHAKAKRKARASARKESTPSLESHISRYWLQAVAADNDPAREQVKFSFD</sequence>
<comment type="caution">
    <text evidence="1">The sequence shown here is derived from an EMBL/GenBank/DDBJ whole genome shotgun (WGS) entry which is preliminary data.</text>
</comment>